<comment type="caution">
    <text evidence="1">The sequence shown here is derived from an EMBL/GenBank/DDBJ whole genome shotgun (WGS) entry which is preliminary data.</text>
</comment>
<reference evidence="1 2" key="2">
    <citation type="submission" date="2017-10" db="EMBL/GenBank/DDBJ databases">
        <authorList>
            <person name="Banno H."/>
            <person name="Chua N.-H."/>
        </authorList>
    </citation>
    <scope>NUCLEOTIDE SEQUENCE [LARGE SCALE GENOMIC DNA]</scope>
    <source>
        <strain evidence="1 2">JK626</strain>
    </source>
</reference>
<dbReference type="InterPro" id="IPR052913">
    <property type="entry name" value="Glycopeptide_resist_protein"/>
</dbReference>
<gene>
    <name evidence="1" type="ORF">CSX01_02800</name>
</gene>
<proteinExistence type="predicted"/>
<protein>
    <submittedName>
        <fullName evidence="1">Vancomycin resistance protein</fullName>
    </submittedName>
</protein>
<dbReference type="PANTHER" id="PTHR35788">
    <property type="entry name" value="EXPORTED PROTEIN-RELATED"/>
    <property type="match status" value="1"/>
</dbReference>
<name>A0A2G3DWY9_9FIRM</name>
<sequence>MKHGGIMEKILKINKRIVASILCICLAFAFVPSLEVKAAANDNIQAVAAVFDEAYYATMYPDVAANANGSPLYLLNHYVNCGIYEGRNASATFNATDYKTKNPDLVALYGDNLIAYVYHYVHMGASEGRDATPTVGGGIEVPKQLTLLGVYATEYDPTAARATNIALAAASVNGTVVAPGKTFSANSAIGPRSTANGYVTAPVFINKEHAMGLGGGICQVSSTIYAAMKVAGIPATERHAHSLPVNYLPAGWDATISWGSLDMKFVNRYDKNMVIYMNTNNGILTAALYLQN</sequence>
<dbReference type="Pfam" id="PF04294">
    <property type="entry name" value="VanW"/>
    <property type="match status" value="1"/>
</dbReference>
<dbReference type="AlphaFoldDB" id="A0A2G3DWY9"/>
<accession>A0A2G3DWY9</accession>
<dbReference type="InterPro" id="IPR007391">
    <property type="entry name" value="Vancomycin_resist_VanW"/>
</dbReference>
<dbReference type="EMBL" id="PDYF01000008">
    <property type="protein sequence ID" value="PHU35548.1"/>
    <property type="molecule type" value="Genomic_DNA"/>
</dbReference>
<organism evidence="1 2">
    <name type="scientific">Pseudobutyrivibrio ruminis</name>
    <dbReference type="NCBI Taxonomy" id="46206"/>
    <lineage>
        <taxon>Bacteria</taxon>
        <taxon>Bacillati</taxon>
        <taxon>Bacillota</taxon>
        <taxon>Clostridia</taxon>
        <taxon>Lachnospirales</taxon>
        <taxon>Lachnospiraceae</taxon>
        <taxon>Pseudobutyrivibrio</taxon>
    </lineage>
</organism>
<evidence type="ECO:0000313" key="1">
    <source>
        <dbReference type="EMBL" id="PHU35548.1"/>
    </source>
</evidence>
<reference evidence="1 2" key="1">
    <citation type="submission" date="2017-10" db="EMBL/GenBank/DDBJ databases">
        <title>Resolving the taxonomy of Roseburia spp., Eubacterium rectale and Agathobacter spp. through phylogenomic analysis.</title>
        <authorList>
            <person name="Sheridan P.O."/>
            <person name="Walker A.W."/>
            <person name="Duncan S.H."/>
            <person name="Scott K.P."/>
            <person name="Toole P.W.O."/>
            <person name="Luis P."/>
            <person name="Flint H.J."/>
        </authorList>
    </citation>
    <scope>NUCLEOTIDE SEQUENCE [LARGE SCALE GENOMIC DNA]</scope>
    <source>
        <strain evidence="1 2">JK626</strain>
    </source>
</reference>
<dbReference type="PANTHER" id="PTHR35788:SF1">
    <property type="entry name" value="EXPORTED PROTEIN"/>
    <property type="match status" value="1"/>
</dbReference>
<dbReference type="Proteomes" id="UP000225889">
    <property type="component" value="Unassembled WGS sequence"/>
</dbReference>
<evidence type="ECO:0000313" key="2">
    <source>
        <dbReference type="Proteomes" id="UP000225889"/>
    </source>
</evidence>